<dbReference type="FunFam" id="1.20.272.10:FF:000011">
    <property type="entry name" value="Replication factor C subunit 2"/>
    <property type="match status" value="1"/>
</dbReference>
<dbReference type="InterPro" id="IPR008921">
    <property type="entry name" value="DNA_pol3_clamp-load_cplx_C"/>
</dbReference>
<sequence length="412" mass="45016">MSAAFAARPAAGPSIDPKLQPWVEKYRPKTIEDVSSQENTVAVLRKALASTNLPHMLFYGPPGTGKTTDETGTILALARQLFGLLTSSRGEFRVCTHPVLSLCSWADPRAVMIASPLLTPPHASRPDLFRKRVLELNASDERGISVVREKIKTFARETPRHAPGVQSDGKEYPCPPYKLIILDEADSMTQDAQSALRRIMETYSRITRFCLVCNYVTRIIEPVASRCSKFRFRPLATGSSQARIEMIAQNEGVDYEPGVLELILQLAGGDLRKAITYLQTAQRLHGASESPTPISSMSIHEISGVVPGQVIDALLRSMGIEPGDGVSPDLLKGGFDAVRREVKRVGREGWSAGQVLEQLHDAIIPLATVGTVQKSLTSMAIAECDKALNEGGDEELQLLECCIRIRDAMARS</sequence>
<dbReference type="Gene3D" id="1.20.272.10">
    <property type="match status" value="1"/>
</dbReference>
<dbReference type="GO" id="GO:0003677">
    <property type="term" value="F:DNA binding"/>
    <property type="evidence" value="ECO:0007669"/>
    <property type="project" value="InterPro"/>
</dbReference>
<dbReference type="SUPFAM" id="SSF48019">
    <property type="entry name" value="post-AAA+ oligomerization domain-like"/>
    <property type="match status" value="1"/>
</dbReference>
<name>A0A427YUU9_9TREE</name>
<accession>A0A427YUU9</accession>
<evidence type="ECO:0000256" key="3">
    <source>
        <dbReference type="ARBA" id="ARBA00022705"/>
    </source>
</evidence>
<proteinExistence type="inferred from homology"/>
<organism evidence="8 9">
    <name type="scientific">Saitozyma podzolica</name>
    <dbReference type="NCBI Taxonomy" id="1890683"/>
    <lineage>
        <taxon>Eukaryota</taxon>
        <taxon>Fungi</taxon>
        <taxon>Dikarya</taxon>
        <taxon>Basidiomycota</taxon>
        <taxon>Agaricomycotina</taxon>
        <taxon>Tremellomycetes</taxon>
        <taxon>Tremellales</taxon>
        <taxon>Trimorphomycetaceae</taxon>
        <taxon>Saitozyma</taxon>
    </lineage>
</organism>
<evidence type="ECO:0000256" key="1">
    <source>
        <dbReference type="ARBA" id="ARBA00004123"/>
    </source>
</evidence>
<evidence type="ECO:0000256" key="6">
    <source>
        <dbReference type="ARBA" id="ARBA00023242"/>
    </source>
</evidence>
<dbReference type="InterPro" id="IPR047854">
    <property type="entry name" value="RFC_lid"/>
</dbReference>
<dbReference type="InterPro" id="IPR050238">
    <property type="entry name" value="DNA_Rep/Repair_Clamp_Loader"/>
</dbReference>
<keyword evidence="4" id="KW-0547">Nucleotide-binding</keyword>
<keyword evidence="3" id="KW-0235">DNA replication</keyword>
<dbReference type="GO" id="GO:0006271">
    <property type="term" value="P:DNA strand elongation involved in DNA replication"/>
    <property type="evidence" value="ECO:0007669"/>
    <property type="project" value="UniProtKB-ARBA"/>
</dbReference>
<dbReference type="InterPro" id="IPR003593">
    <property type="entry name" value="AAA+_ATPase"/>
</dbReference>
<dbReference type="SMART" id="SM00382">
    <property type="entry name" value="AAA"/>
    <property type="match status" value="1"/>
</dbReference>
<evidence type="ECO:0000256" key="2">
    <source>
        <dbReference type="ARBA" id="ARBA00005378"/>
    </source>
</evidence>
<dbReference type="InterPro" id="IPR027417">
    <property type="entry name" value="P-loop_NTPase"/>
</dbReference>
<dbReference type="GO" id="GO:0005663">
    <property type="term" value="C:DNA replication factor C complex"/>
    <property type="evidence" value="ECO:0007669"/>
    <property type="project" value="TreeGrafter"/>
</dbReference>
<dbReference type="CDD" id="cd00009">
    <property type="entry name" value="AAA"/>
    <property type="match status" value="1"/>
</dbReference>
<dbReference type="GO" id="GO:0003689">
    <property type="term" value="F:DNA clamp loader activity"/>
    <property type="evidence" value="ECO:0007669"/>
    <property type="project" value="TreeGrafter"/>
</dbReference>
<dbReference type="OrthoDB" id="4199794at2759"/>
<evidence type="ECO:0000256" key="4">
    <source>
        <dbReference type="ARBA" id="ARBA00022741"/>
    </source>
</evidence>
<dbReference type="GO" id="GO:0005524">
    <property type="term" value="F:ATP binding"/>
    <property type="evidence" value="ECO:0007669"/>
    <property type="project" value="UniProtKB-KW"/>
</dbReference>
<dbReference type="PANTHER" id="PTHR11669:SF20">
    <property type="entry name" value="REPLICATION FACTOR C SUBUNIT 4"/>
    <property type="match status" value="1"/>
</dbReference>
<dbReference type="Gene3D" id="3.40.50.300">
    <property type="entry name" value="P-loop containing nucleotide triphosphate hydrolases"/>
    <property type="match status" value="1"/>
</dbReference>
<comment type="caution">
    <text evidence="8">The sequence shown here is derived from an EMBL/GenBank/DDBJ whole genome shotgun (WGS) entry which is preliminary data.</text>
</comment>
<protein>
    <recommendedName>
        <fullName evidence="7">AAA+ ATPase domain-containing protein</fullName>
    </recommendedName>
</protein>
<dbReference type="Gene3D" id="1.10.8.60">
    <property type="match status" value="1"/>
</dbReference>
<dbReference type="GO" id="GO:0031391">
    <property type="term" value="C:Elg1 RFC-like complex"/>
    <property type="evidence" value="ECO:0007669"/>
    <property type="project" value="UniProtKB-ARBA"/>
</dbReference>
<dbReference type="Proteomes" id="UP000279259">
    <property type="component" value="Unassembled WGS sequence"/>
</dbReference>
<keyword evidence="5" id="KW-0067">ATP-binding</keyword>
<comment type="subcellular location">
    <subcellularLocation>
        <location evidence="1">Nucleus</location>
    </subcellularLocation>
</comment>
<evidence type="ECO:0000313" key="9">
    <source>
        <dbReference type="Proteomes" id="UP000279259"/>
    </source>
</evidence>
<feature type="domain" description="AAA+ ATPase" evidence="7">
    <location>
        <begin position="52"/>
        <end position="235"/>
    </location>
</feature>
<dbReference type="PANTHER" id="PTHR11669">
    <property type="entry name" value="REPLICATION FACTOR C / DNA POLYMERASE III GAMMA-TAU SUBUNIT"/>
    <property type="match status" value="1"/>
</dbReference>
<dbReference type="Pfam" id="PF08542">
    <property type="entry name" value="Rep_fac_C"/>
    <property type="match status" value="1"/>
</dbReference>
<gene>
    <name evidence="8" type="ORF">EHS25_004587</name>
</gene>
<dbReference type="AlphaFoldDB" id="A0A427YUU9"/>
<reference evidence="8 9" key="1">
    <citation type="submission" date="2018-11" db="EMBL/GenBank/DDBJ databases">
        <title>Genome sequence of Saitozyma podzolica DSM 27192.</title>
        <authorList>
            <person name="Aliyu H."/>
            <person name="Gorte O."/>
            <person name="Ochsenreither K."/>
        </authorList>
    </citation>
    <scope>NUCLEOTIDE SEQUENCE [LARGE SCALE GENOMIC DNA]</scope>
    <source>
        <strain evidence="8 9">DSM 27192</strain>
    </source>
</reference>
<dbReference type="STRING" id="1890683.A0A427YUU9"/>
<evidence type="ECO:0000259" key="7">
    <source>
        <dbReference type="SMART" id="SM00382"/>
    </source>
</evidence>
<dbReference type="EMBL" id="RSCD01000002">
    <property type="protein sequence ID" value="RSH94781.1"/>
    <property type="molecule type" value="Genomic_DNA"/>
</dbReference>
<evidence type="ECO:0000256" key="5">
    <source>
        <dbReference type="ARBA" id="ARBA00022840"/>
    </source>
</evidence>
<dbReference type="GO" id="GO:0006281">
    <property type="term" value="P:DNA repair"/>
    <property type="evidence" value="ECO:0007669"/>
    <property type="project" value="TreeGrafter"/>
</dbReference>
<dbReference type="InterPro" id="IPR013748">
    <property type="entry name" value="Rep_factorC_C"/>
</dbReference>
<dbReference type="FunFam" id="1.10.8.60:FF:000032">
    <property type="entry name" value="Replication factor C subunit 4"/>
    <property type="match status" value="1"/>
</dbReference>
<keyword evidence="9" id="KW-1185">Reference proteome</keyword>
<dbReference type="CDD" id="cd18140">
    <property type="entry name" value="HLD_clamp_RFC"/>
    <property type="match status" value="1"/>
</dbReference>
<evidence type="ECO:0000313" key="8">
    <source>
        <dbReference type="EMBL" id="RSH94781.1"/>
    </source>
</evidence>
<dbReference type="SUPFAM" id="SSF52540">
    <property type="entry name" value="P-loop containing nucleoside triphosphate hydrolases"/>
    <property type="match status" value="1"/>
</dbReference>
<comment type="similarity">
    <text evidence="2">Belongs to the activator 1 small subunits family.</text>
</comment>
<dbReference type="GO" id="GO:0005634">
    <property type="term" value="C:nucleus"/>
    <property type="evidence" value="ECO:0007669"/>
    <property type="project" value="UniProtKB-SubCell"/>
</dbReference>
<keyword evidence="6" id="KW-0539">Nucleus</keyword>